<evidence type="ECO:0000256" key="1">
    <source>
        <dbReference type="SAM" id="MobiDB-lite"/>
    </source>
</evidence>
<organism evidence="2 3">
    <name type="scientific">Halobellus ruber</name>
    <dbReference type="NCBI Taxonomy" id="2761102"/>
    <lineage>
        <taxon>Archaea</taxon>
        <taxon>Methanobacteriati</taxon>
        <taxon>Methanobacteriota</taxon>
        <taxon>Stenosarchaea group</taxon>
        <taxon>Halobacteria</taxon>
        <taxon>Halobacteriales</taxon>
        <taxon>Haloferacaceae</taxon>
        <taxon>Halobellus</taxon>
    </lineage>
</organism>
<gene>
    <name evidence="2" type="ORF">H5V44_17140</name>
</gene>
<dbReference type="EMBL" id="JACKXD010000010">
    <property type="protein sequence ID" value="MBB6647985.1"/>
    <property type="molecule type" value="Genomic_DNA"/>
</dbReference>
<dbReference type="RefSeq" id="WP_185194359.1">
    <property type="nucleotide sequence ID" value="NZ_JACKXD010000010.1"/>
</dbReference>
<protein>
    <submittedName>
        <fullName evidence="2">Uncharacterized protein</fullName>
    </submittedName>
</protein>
<evidence type="ECO:0000313" key="2">
    <source>
        <dbReference type="EMBL" id="MBB6647985.1"/>
    </source>
</evidence>
<dbReference type="Proteomes" id="UP000546257">
    <property type="component" value="Unassembled WGS sequence"/>
</dbReference>
<comment type="caution">
    <text evidence="2">The sequence shown here is derived from an EMBL/GenBank/DDBJ whole genome shotgun (WGS) entry which is preliminary data.</text>
</comment>
<reference evidence="2 3" key="1">
    <citation type="submission" date="2020-08" db="EMBL/GenBank/DDBJ databases">
        <authorList>
            <person name="Seo M.-J."/>
        </authorList>
    </citation>
    <scope>NUCLEOTIDE SEQUENCE [LARGE SCALE GENOMIC DNA]</scope>
    <source>
        <strain evidence="2 3">MBLA0160</strain>
    </source>
</reference>
<name>A0A7J9SM30_9EURY</name>
<evidence type="ECO:0000313" key="3">
    <source>
        <dbReference type="Proteomes" id="UP000546257"/>
    </source>
</evidence>
<dbReference type="AlphaFoldDB" id="A0A7J9SM30"/>
<sequence length="144" mass="15554">MSEKTTEPIQGSHDSDEYEPTVQARDVDAETDDEIAPTPELTTRGHPDDTEWRKHTTDVWARVEAGIVGFALDDRDDAEDLKGFYEIHPSDPGVVNLSFNVGGVFRGADTTIAGTQDLTPKQAEGLAAALLETAEQARNGGADE</sequence>
<keyword evidence="3" id="KW-1185">Reference proteome</keyword>
<accession>A0A7J9SM30</accession>
<feature type="region of interest" description="Disordered" evidence="1">
    <location>
        <begin position="1"/>
        <end position="51"/>
    </location>
</feature>
<proteinExistence type="predicted"/>